<comment type="caution">
    <text evidence="2">The sequence shown here is derived from an EMBL/GenBank/DDBJ whole genome shotgun (WGS) entry which is preliminary data.</text>
</comment>
<gene>
    <name evidence="2" type="ORF">HPB51_000979</name>
</gene>
<evidence type="ECO:0000256" key="1">
    <source>
        <dbReference type="SAM" id="MobiDB-lite"/>
    </source>
</evidence>
<dbReference type="AlphaFoldDB" id="A0A9J6DEC5"/>
<keyword evidence="3" id="KW-1185">Reference proteome</keyword>
<reference evidence="2" key="2">
    <citation type="submission" date="2021-09" db="EMBL/GenBank/DDBJ databases">
        <authorList>
            <person name="Jia N."/>
            <person name="Wang J."/>
            <person name="Shi W."/>
            <person name="Du L."/>
            <person name="Sun Y."/>
            <person name="Zhan W."/>
            <person name="Jiang J."/>
            <person name="Wang Q."/>
            <person name="Zhang B."/>
            <person name="Ji P."/>
            <person name="Sakyi L.B."/>
            <person name="Cui X."/>
            <person name="Yuan T."/>
            <person name="Jiang B."/>
            <person name="Yang W."/>
            <person name="Lam T.T.-Y."/>
            <person name="Chang Q."/>
            <person name="Ding S."/>
            <person name="Wang X."/>
            <person name="Zhu J."/>
            <person name="Ruan X."/>
            <person name="Zhao L."/>
            <person name="Wei J."/>
            <person name="Que T."/>
            <person name="Du C."/>
            <person name="Cheng J."/>
            <person name="Dai P."/>
            <person name="Han X."/>
            <person name="Huang E."/>
            <person name="Gao Y."/>
            <person name="Liu J."/>
            <person name="Shao H."/>
            <person name="Ye R."/>
            <person name="Li L."/>
            <person name="Wei W."/>
            <person name="Wang X."/>
            <person name="Wang C."/>
            <person name="Huo Q."/>
            <person name="Li W."/>
            <person name="Guo W."/>
            <person name="Chen H."/>
            <person name="Chen S."/>
            <person name="Zhou L."/>
            <person name="Zhou L."/>
            <person name="Ni X."/>
            <person name="Tian J."/>
            <person name="Zhou Y."/>
            <person name="Sheng Y."/>
            <person name="Liu T."/>
            <person name="Pan Y."/>
            <person name="Xia L."/>
            <person name="Li J."/>
            <person name="Zhao F."/>
            <person name="Cao W."/>
        </authorList>
    </citation>
    <scope>NUCLEOTIDE SEQUENCE</scope>
    <source>
        <strain evidence="2">Rmic-2018</strain>
        <tissue evidence="2">Larvae</tissue>
    </source>
</reference>
<feature type="compositionally biased region" description="Polar residues" evidence="1">
    <location>
        <begin position="433"/>
        <end position="450"/>
    </location>
</feature>
<name>A0A9J6DEC5_RHIMP</name>
<proteinExistence type="predicted"/>
<dbReference type="Proteomes" id="UP000821866">
    <property type="component" value="Chromosome 7"/>
</dbReference>
<feature type="region of interest" description="Disordered" evidence="1">
    <location>
        <begin position="703"/>
        <end position="729"/>
    </location>
</feature>
<reference evidence="2" key="1">
    <citation type="journal article" date="2020" name="Cell">
        <title>Large-Scale Comparative Analyses of Tick Genomes Elucidate Their Genetic Diversity and Vector Capacities.</title>
        <authorList>
            <consortium name="Tick Genome and Microbiome Consortium (TIGMIC)"/>
            <person name="Jia N."/>
            <person name="Wang J."/>
            <person name="Shi W."/>
            <person name="Du L."/>
            <person name="Sun Y."/>
            <person name="Zhan W."/>
            <person name="Jiang J.F."/>
            <person name="Wang Q."/>
            <person name="Zhang B."/>
            <person name="Ji P."/>
            <person name="Bell-Sakyi L."/>
            <person name="Cui X.M."/>
            <person name="Yuan T.T."/>
            <person name="Jiang B.G."/>
            <person name="Yang W.F."/>
            <person name="Lam T.T."/>
            <person name="Chang Q.C."/>
            <person name="Ding S.J."/>
            <person name="Wang X.J."/>
            <person name="Zhu J.G."/>
            <person name="Ruan X.D."/>
            <person name="Zhao L."/>
            <person name="Wei J.T."/>
            <person name="Ye R.Z."/>
            <person name="Que T.C."/>
            <person name="Du C.H."/>
            <person name="Zhou Y.H."/>
            <person name="Cheng J.X."/>
            <person name="Dai P.F."/>
            <person name="Guo W.B."/>
            <person name="Han X.H."/>
            <person name="Huang E.J."/>
            <person name="Li L.F."/>
            <person name="Wei W."/>
            <person name="Gao Y.C."/>
            <person name="Liu J.Z."/>
            <person name="Shao H.Z."/>
            <person name="Wang X."/>
            <person name="Wang C.C."/>
            <person name="Yang T.C."/>
            <person name="Huo Q.B."/>
            <person name="Li W."/>
            <person name="Chen H.Y."/>
            <person name="Chen S.E."/>
            <person name="Zhou L.G."/>
            <person name="Ni X.B."/>
            <person name="Tian J.H."/>
            <person name="Sheng Y."/>
            <person name="Liu T."/>
            <person name="Pan Y.S."/>
            <person name="Xia L.Y."/>
            <person name="Li J."/>
            <person name="Zhao F."/>
            <person name="Cao W.C."/>
        </authorList>
    </citation>
    <scope>NUCLEOTIDE SEQUENCE</scope>
    <source>
        <strain evidence="2">Rmic-2018</strain>
    </source>
</reference>
<sequence length="800" mass="86588">MLPVYLCDLREIAKVLITVQSLAGSFSDSEEGLQIVMKKTVETLDELPSQSFPHEWQVEVVKFVKQQVGILLSRTSRYPVDLLVFTSLVFTISPHEYRFIRSTSKLKLPHPDTITRVCGSYRVNPCSEQQDSLFLSYAKRLAVGMVDHKKTVTLVIDEIHLQPYIDYKGGGLVTSYCLEKLGFRYVLLGKFQSDCLEDRDRQVAPFCLAGRIQCSTFTCSWLVTGPRPCLDKLTIPSGRLPGHADNIRAPVRPQAGPPGPFKSTKRRGAALTLTRRTCTSTMQSPAQHSTPTTTYALSVSPASSGRTPDTAVPPLSPSGNVTSPAPTTIQQQAAFLNSAHGPATCNAGGVSATLSLIATQTPEPESRNAALALQSTTPAALPTLSASGLPIGNSESVDKCVSTSVVPSIAKVLPSITSADDLSTEMNFTASQVNEDNTPSSEGSWNTVSANRKPASTARPRSELITVGIQLPPGSLTPKLPLYDLLSTITAAANLSPKTSAEVTLQAKPAQSLVFLKTHSPLTAHLLLSLTSLEPNGKPITIKPYALSPPISCLGVIHNVGGHFTTSQILHDLESFTSDILAARMMGSTESVLITFAGTIIPRFVYFKRVSFRCRPHIPKPPTCTRCLAIGHRAHQCPQHSVPAKCRRCASPLPADPDAHVCAQPWCIHCQVNTHSSLDSTCPYLLAKQRDCAKAAFLRRTAMRQATQPSPPSSSTHELLSPPATSPRAHTPLRSNPYCPNCPSLYADLSHYLFYCPTAQQSSYYPPPSLSITSWLDWIGAEGEEEKRRLVAQAVKMLGL</sequence>
<protein>
    <recommendedName>
        <fullName evidence="4">CCHC-type domain-containing protein</fullName>
    </recommendedName>
</protein>
<evidence type="ECO:0000313" key="3">
    <source>
        <dbReference type="Proteomes" id="UP000821866"/>
    </source>
</evidence>
<feature type="region of interest" description="Disordered" evidence="1">
    <location>
        <begin position="433"/>
        <end position="459"/>
    </location>
</feature>
<organism evidence="2 3">
    <name type="scientific">Rhipicephalus microplus</name>
    <name type="common">Cattle tick</name>
    <name type="synonym">Boophilus microplus</name>
    <dbReference type="NCBI Taxonomy" id="6941"/>
    <lineage>
        <taxon>Eukaryota</taxon>
        <taxon>Metazoa</taxon>
        <taxon>Ecdysozoa</taxon>
        <taxon>Arthropoda</taxon>
        <taxon>Chelicerata</taxon>
        <taxon>Arachnida</taxon>
        <taxon>Acari</taxon>
        <taxon>Parasitiformes</taxon>
        <taxon>Ixodida</taxon>
        <taxon>Ixodoidea</taxon>
        <taxon>Ixodidae</taxon>
        <taxon>Rhipicephalinae</taxon>
        <taxon>Rhipicephalus</taxon>
        <taxon>Boophilus</taxon>
    </lineage>
</organism>
<evidence type="ECO:0008006" key="4">
    <source>
        <dbReference type="Google" id="ProtNLM"/>
    </source>
</evidence>
<accession>A0A9J6DEC5</accession>
<dbReference type="EMBL" id="JABSTU010000009">
    <property type="protein sequence ID" value="KAH8020346.1"/>
    <property type="molecule type" value="Genomic_DNA"/>
</dbReference>
<feature type="compositionally biased region" description="Low complexity" evidence="1">
    <location>
        <begin position="269"/>
        <end position="281"/>
    </location>
</feature>
<evidence type="ECO:0000313" key="2">
    <source>
        <dbReference type="EMBL" id="KAH8020346.1"/>
    </source>
</evidence>
<feature type="compositionally biased region" description="Polar residues" evidence="1">
    <location>
        <begin position="282"/>
        <end position="307"/>
    </location>
</feature>
<feature type="region of interest" description="Disordered" evidence="1">
    <location>
        <begin position="245"/>
        <end position="312"/>
    </location>
</feature>